<evidence type="ECO:0000313" key="2">
    <source>
        <dbReference type="WBParaSite" id="MBELARI_LOCUS9079"/>
    </source>
</evidence>
<evidence type="ECO:0000313" key="1">
    <source>
        <dbReference type="Proteomes" id="UP000887575"/>
    </source>
</evidence>
<dbReference type="Proteomes" id="UP000887575">
    <property type="component" value="Unassembled WGS sequence"/>
</dbReference>
<accession>A0AAF3FQ12</accession>
<proteinExistence type="predicted"/>
<name>A0AAF3FQ12_9BILA</name>
<organism evidence="1 2">
    <name type="scientific">Mesorhabditis belari</name>
    <dbReference type="NCBI Taxonomy" id="2138241"/>
    <lineage>
        <taxon>Eukaryota</taxon>
        <taxon>Metazoa</taxon>
        <taxon>Ecdysozoa</taxon>
        <taxon>Nematoda</taxon>
        <taxon>Chromadorea</taxon>
        <taxon>Rhabditida</taxon>
        <taxon>Rhabditina</taxon>
        <taxon>Rhabditomorpha</taxon>
        <taxon>Rhabditoidea</taxon>
        <taxon>Rhabditidae</taxon>
        <taxon>Mesorhabditinae</taxon>
        <taxon>Mesorhabditis</taxon>
    </lineage>
</organism>
<reference evidence="2" key="1">
    <citation type="submission" date="2024-02" db="UniProtKB">
        <authorList>
            <consortium name="WormBaseParasite"/>
        </authorList>
    </citation>
    <scope>IDENTIFICATION</scope>
</reference>
<dbReference type="AlphaFoldDB" id="A0AAF3FQ12"/>
<keyword evidence="1" id="KW-1185">Reference proteome</keyword>
<dbReference type="SUPFAM" id="SSF47986">
    <property type="entry name" value="DEATH domain"/>
    <property type="match status" value="1"/>
</dbReference>
<dbReference type="InterPro" id="IPR011029">
    <property type="entry name" value="DEATH-like_dom_sf"/>
</dbReference>
<dbReference type="Gene3D" id="1.10.533.10">
    <property type="entry name" value="Death Domain, Fas"/>
    <property type="match status" value="1"/>
</dbReference>
<dbReference type="WBParaSite" id="MBELARI_LOCUS9079">
    <property type="protein sequence ID" value="MBELARI_LOCUS9079"/>
    <property type="gene ID" value="MBELARI_LOCUS9079"/>
</dbReference>
<sequence length="343" mass="38841">MTDHIDEDLEQYDLCQTVNLTIEIDEPTIVIEESFEQITVSGSLPRVGPSKNLEEALALARIGEDVLVRDLPDDMRKELCTHLNINPFGTSMRNWETVAAKMGASSDEILGLKSSTNPTGELLSQKKSEKVNVLLEAIAKSGRVDTLVSMRKFAMRRIQKQAKVAPIIGNNFSTASTVPCTSKYDDYTTVALLIHYETSKDERKAFKKFKLNFNLQLPPEIFVEDLLEIDASENFYAQLLEAFQKASHVIVCLTHSYCQLISSIDSPKDDSQKAVKNVHNLMDTEFGNNNCKNKRFRPLIMEESISRNLPLGWASSTTLYRWPNDFHKLIDRVKFNPMISQTM</sequence>
<protein>
    <submittedName>
        <fullName evidence="2">Uncharacterized protein</fullName>
    </submittedName>
</protein>